<organism evidence="1 2">
    <name type="scientific">Shewanella ulleungensis</name>
    <dbReference type="NCBI Taxonomy" id="2282699"/>
    <lineage>
        <taxon>Bacteria</taxon>
        <taxon>Pseudomonadati</taxon>
        <taxon>Pseudomonadota</taxon>
        <taxon>Gammaproteobacteria</taxon>
        <taxon>Alteromonadales</taxon>
        <taxon>Shewanellaceae</taxon>
        <taxon>Shewanella</taxon>
    </lineage>
</organism>
<comment type="caution">
    <text evidence="1">The sequence shown here is derived from an EMBL/GenBank/DDBJ whole genome shotgun (WGS) entry which is preliminary data.</text>
</comment>
<dbReference type="RefSeq" id="WP_188959354.1">
    <property type="nucleotide sequence ID" value="NZ_BMQW01000033.1"/>
</dbReference>
<gene>
    <name evidence="1" type="ORF">GCM10009410_39560</name>
</gene>
<evidence type="ECO:0000313" key="2">
    <source>
        <dbReference type="Proteomes" id="UP000654004"/>
    </source>
</evidence>
<evidence type="ECO:0000313" key="1">
    <source>
        <dbReference type="EMBL" id="GGQ02474.1"/>
    </source>
</evidence>
<sequence length="238" mass="27444">MEGLALICTKYTSLLSILFVLTFNAKATHLELTEGSDRDICKKIYSKRISIDVNDTKNYGRRADVQKLKKALELISETDNKLKWKEGFIQVKGTSKNYKEERVPYLEFDIDNDGNDELVLSFFSWSNQIPGEYYRVLDEKIALDGSQKYIWKDIYSWPGLYSTGNWAYTKQGLYQLEIYPIKVSGTYYLGLIDIYFGSSDSMDRSAVIAKYSNEMIGSDSEWDVTSNIEVVCQLMYVK</sequence>
<keyword evidence="2" id="KW-1185">Reference proteome</keyword>
<accession>A0ABQ2R0D9</accession>
<name>A0ABQ2R0D9_9GAMM</name>
<protein>
    <submittedName>
        <fullName evidence="1">Uncharacterized protein</fullName>
    </submittedName>
</protein>
<dbReference type="EMBL" id="BMQW01000033">
    <property type="protein sequence ID" value="GGQ02474.1"/>
    <property type="molecule type" value="Genomic_DNA"/>
</dbReference>
<proteinExistence type="predicted"/>
<dbReference type="Proteomes" id="UP000654004">
    <property type="component" value="Unassembled WGS sequence"/>
</dbReference>
<reference evidence="2" key="1">
    <citation type="journal article" date="2019" name="Int. J. Syst. Evol. Microbiol.">
        <title>The Global Catalogue of Microorganisms (GCM) 10K type strain sequencing project: providing services to taxonomists for standard genome sequencing and annotation.</title>
        <authorList>
            <consortium name="The Broad Institute Genomics Platform"/>
            <consortium name="The Broad Institute Genome Sequencing Center for Infectious Disease"/>
            <person name="Wu L."/>
            <person name="Ma J."/>
        </authorList>
    </citation>
    <scope>NUCLEOTIDE SEQUENCE [LARGE SCALE GENOMIC DNA]</scope>
    <source>
        <strain evidence="2">JCM 32305</strain>
    </source>
</reference>